<evidence type="ECO:0000313" key="3">
    <source>
        <dbReference type="Proteomes" id="UP000003824"/>
    </source>
</evidence>
<dbReference type="EMBL" id="DS999641">
    <property type="protein sequence ID" value="EFE65532.2"/>
    <property type="molecule type" value="Genomic_DNA"/>
</dbReference>
<dbReference type="Proteomes" id="UP000003824">
    <property type="component" value="Unassembled WGS sequence"/>
</dbReference>
<reference evidence="3" key="1">
    <citation type="submission" date="2008-12" db="EMBL/GenBank/DDBJ databases">
        <title>Annotation of Streptomyces ghanaensis ATCC 14672.</title>
        <authorList>
            <consortium name="The Broad Institute Genome Sequencing Platform"/>
            <consortium name="Broad Institute Microbial Sequencing Center"/>
            <person name="Fischbach M."/>
            <person name="Ward D."/>
            <person name="Young S."/>
            <person name="Kodira C.D."/>
            <person name="Zeng Q."/>
            <person name="Koehrsen M."/>
            <person name="Godfrey P."/>
            <person name="Alvarado L."/>
            <person name="Berlin A.M."/>
            <person name="Borenstein D."/>
            <person name="Chen Z."/>
            <person name="Engels R."/>
            <person name="Freedman E."/>
            <person name="Gellesch M."/>
            <person name="Goldberg J."/>
            <person name="Griggs A."/>
            <person name="Gujja S."/>
            <person name="Heiman D.I."/>
            <person name="Hepburn T.A."/>
            <person name="Howarth C."/>
            <person name="Jen D."/>
            <person name="Larson L."/>
            <person name="Lewis B."/>
            <person name="Mehta T."/>
            <person name="Park D."/>
            <person name="Pearson M."/>
            <person name="Roberts A."/>
            <person name="Saif S."/>
            <person name="Shea T.D."/>
            <person name="Shenoy N."/>
            <person name="Sisk P."/>
            <person name="Stolte C."/>
            <person name="Sykes S.N."/>
            <person name="Walk T."/>
            <person name="White J."/>
            <person name="Yandava C."/>
            <person name="Straight P."/>
            <person name="Clardy J."/>
            <person name="Hung D."/>
            <person name="Kolter R."/>
            <person name="Mekalanos J."/>
            <person name="Walker S."/>
            <person name="Walsh C.T."/>
            <person name="Wieland B.L.C."/>
            <person name="Ilzarbe M."/>
            <person name="Galagan J."/>
            <person name="Nusbaum C."/>
            <person name="Birren B."/>
        </authorList>
    </citation>
    <scope>NUCLEOTIDE SEQUENCE [LARGE SCALE GENOMIC DNA]</scope>
    <source>
        <strain evidence="3">ATCC 14672 / DSM 40746 / JCM 4963 / KCTC 9882 / NRRL B-12104 / FH 1290</strain>
    </source>
</reference>
<accession>D6A1H0</accession>
<evidence type="ECO:0000256" key="1">
    <source>
        <dbReference type="SAM" id="MobiDB-lite"/>
    </source>
</evidence>
<organism evidence="2 3">
    <name type="scientific">Streptomyces viridosporus (strain ATCC 14672 / DSM 40746 / JCM 4963 / KCTC 9882 / NRRL B-12104 / FH 1290)</name>
    <name type="common">Streptomyces ghanaensis</name>
    <dbReference type="NCBI Taxonomy" id="566461"/>
    <lineage>
        <taxon>Bacteria</taxon>
        <taxon>Bacillati</taxon>
        <taxon>Actinomycetota</taxon>
        <taxon>Actinomycetes</taxon>
        <taxon>Kitasatosporales</taxon>
        <taxon>Streptomycetaceae</taxon>
        <taxon>Streptomyces</taxon>
    </lineage>
</organism>
<protein>
    <submittedName>
        <fullName evidence="2">Predicted protein</fullName>
    </submittedName>
</protein>
<dbReference type="AlphaFoldDB" id="D6A1H0"/>
<name>D6A1H0_STRV1</name>
<feature type="region of interest" description="Disordered" evidence="1">
    <location>
        <begin position="40"/>
        <end position="76"/>
    </location>
</feature>
<feature type="region of interest" description="Disordered" evidence="1">
    <location>
        <begin position="1"/>
        <end position="28"/>
    </location>
</feature>
<sequence>MNPDRPAARAVGIHHGRIIGPDDESTGVRGREEVDLLGTRVVPGSDGARTHAPPGSGQSYGGCRGRFGRHPSPGDA</sequence>
<gene>
    <name evidence="2" type="ORF">SSFG_00786</name>
</gene>
<evidence type="ECO:0000313" key="2">
    <source>
        <dbReference type="EMBL" id="EFE65532.2"/>
    </source>
</evidence>
<proteinExistence type="predicted"/>